<protein>
    <recommendedName>
        <fullName evidence="9">Vesicle transport protein</fullName>
    </recommendedName>
</protein>
<evidence type="ECO:0000256" key="7">
    <source>
        <dbReference type="SAM" id="Phobius"/>
    </source>
</evidence>
<evidence type="ECO:0000256" key="2">
    <source>
        <dbReference type="ARBA" id="ARBA00022692"/>
    </source>
</evidence>
<dbReference type="EMBL" id="CDMZ01005727">
    <property type="protein sequence ID" value="CEM53804.1"/>
    <property type="molecule type" value="Genomic_DNA"/>
</dbReference>
<proteinExistence type="inferred from homology"/>
<dbReference type="GO" id="GO:0006888">
    <property type="term" value="P:endoplasmic reticulum to Golgi vesicle-mediated transport"/>
    <property type="evidence" value="ECO:0007669"/>
    <property type="project" value="InterPro"/>
</dbReference>
<comment type="subcellular location">
    <subcellularLocation>
        <location evidence="1">Golgi apparatus membrane</location>
        <topology evidence="1">Multi-pass membrane protein</topology>
    </subcellularLocation>
</comment>
<gene>
    <name evidence="8" type="ORF">Cvel_12269</name>
</gene>
<dbReference type="InterPro" id="IPR045176">
    <property type="entry name" value="Got1"/>
</dbReference>
<keyword evidence="4" id="KW-0333">Golgi apparatus</keyword>
<feature type="transmembrane region" description="Helical" evidence="7">
    <location>
        <begin position="12"/>
        <end position="30"/>
    </location>
</feature>
<dbReference type="PANTHER" id="PTHR21493:SF9">
    <property type="entry name" value="GOLGI TRANSPORT PROTEIN 1-RELATED"/>
    <property type="match status" value="1"/>
</dbReference>
<evidence type="ECO:0000256" key="1">
    <source>
        <dbReference type="ARBA" id="ARBA00004653"/>
    </source>
</evidence>
<keyword evidence="2 7" id="KW-0812">Transmembrane</keyword>
<dbReference type="AlphaFoldDB" id="A0A0G4I9K1"/>
<dbReference type="PhylomeDB" id="A0A0G4I9K1"/>
<name>A0A0G4I9K1_9ALVE</name>
<keyword evidence="3 7" id="KW-1133">Transmembrane helix</keyword>
<dbReference type="VEuPathDB" id="CryptoDB:Cvel_12269"/>
<feature type="transmembrane region" description="Helical" evidence="7">
    <location>
        <begin position="65"/>
        <end position="92"/>
    </location>
</feature>
<accession>A0A0G4I9K1</accession>
<dbReference type="PANTHER" id="PTHR21493">
    <property type="entry name" value="CGI-141-RELATED/LIPASE CONTAINING PROTEIN"/>
    <property type="match status" value="1"/>
</dbReference>
<organism evidence="8">
    <name type="scientific">Chromera velia CCMP2878</name>
    <dbReference type="NCBI Taxonomy" id="1169474"/>
    <lineage>
        <taxon>Eukaryota</taxon>
        <taxon>Sar</taxon>
        <taxon>Alveolata</taxon>
        <taxon>Colpodellida</taxon>
        <taxon>Chromeraceae</taxon>
        <taxon>Chromera</taxon>
    </lineage>
</organism>
<evidence type="ECO:0000256" key="3">
    <source>
        <dbReference type="ARBA" id="ARBA00022989"/>
    </source>
</evidence>
<evidence type="ECO:0000256" key="5">
    <source>
        <dbReference type="ARBA" id="ARBA00023136"/>
    </source>
</evidence>
<dbReference type="Pfam" id="PF04178">
    <property type="entry name" value="Got1"/>
    <property type="match status" value="1"/>
</dbReference>
<dbReference type="GO" id="GO:0005829">
    <property type="term" value="C:cytosol"/>
    <property type="evidence" value="ECO:0007669"/>
    <property type="project" value="GOC"/>
</dbReference>
<dbReference type="GO" id="GO:0000139">
    <property type="term" value="C:Golgi membrane"/>
    <property type="evidence" value="ECO:0007669"/>
    <property type="project" value="UniProtKB-SubCell"/>
</dbReference>
<evidence type="ECO:0008006" key="9">
    <source>
        <dbReference type="Google" id="ProtNLM"/>
    </source>
</evidence>
<comment type="similarity">
    <text evidence="6">Belongs to the GOT1 family.</text>
</comment>
<keyword evidence="5 7" id="KW-0472">Membrane</keyword>
<reference evidence="8" key="1">
    <citation type="submission" date="2014-11" db="EMBL/GenBank/DDBJ databases">
        <authorList>
            <person name="Otto D Thomas"/>
            <person name="Naeem Raeece"/>
        </authorList>
    </citation>
    <scope>NUCLEOTIDE SEQUENCE</scope>
</reference>
<sequence>MFSFDDNRKIGIGLTILGVAFTFLGILLFFDRAFLALGDLAFLTGLCFILGLQKTARFFFKKEKAVGSAFFFFGFVLVLYGWPLIGFLIQIYGVWKLFSAFLPNVVQAVKMSPIGWIFNLPGFKQVGDWIYDQRRLPL</sequence>
<dbReference type="InterPro" id="IPR007305">
    <property type="entry name" value="Vesicle_transpt_Got1/SFT2"/>
</dbReference>
<dbReference type="GO" id="GO:0042147">
    <property type="term" value="P:retrograde transport, endosome to Golgi"/>
    <property type="evidence" value="ECO:0007669"/>
    <property type="project" value="InterPro"/>
</dbReference>
<evidence type="ECO:0000256" key="4">
    <source>
        <dbReference type="ARBA" id="ARBA00023034"/>
    </source>
</evidence>
<evidence type="ECO:0000256" key="6">
    <source>
        <dbReference type="ARBA" id="ARBA00025799"/>
    </source>
</evidence>
<feature type="transmembrane region" description="Helical" evidence="7">
    <location>
        <begin position="36"/>
        <end position="53"/>
    </location>
</feature>
<evidence type="ECO:0000313" key="8">
    <source>
        <dbReference type="EMBL" id="CEM53804.1"/>
    </source>
</evidence>